<keyword evidence="6 8" id="KW-0808">Transferase</keyword>
<dbReference type="AlphaFoldDB" id="A0A941CNJ7"/>
<evidence type="ECO:0000256" key="9">
    <source>
        <dbReference type="PIRSR" id="PIRSR000477-2"/>
    </source>
</evidence>
<keyword evidence="5 8" id="KW-0328">Glycosyltransferase</keyword>
<keyword evidence="12" id="KW-1185">Reference proteome</keyword>
<gene>
    <name evidence="11" type="ORF">KCG48_01180</name>
</gene>
<feature type="binding site" evidence="9">
    <location>
        <position position="62"/>
    </location>
    <ligand>
        <name>phosphate</name>
        <dbReference type="ChEBI" id="CHEBI:43474"/>
    </ligand>
</feature>
<comment type="subunit">
    <text evidence="4">Homotrimer.</text>
</comment>
<feature type="binding site" evidence="9">
    <location>
        <position position="31"/>
    </location>
    <ligand>
        <name>phosphate</name>
        <dbReference type="ChEBI" id="CHEBI:43474"/>
    </ligand>
</feature>
<dbReference type="PIRSF" id="PIRSF000477">
    <property type="entry name" value="PurNPase"/>
    <property type="match status" value="1"/>
</dbReference>
<dbReference type="NCBIfam" id="NF006054">
    <property type="entry name" value="PRK08202.1"/>
    <property type="match status" value="1"/>
</dbReference>
<sequence>MEFNIARIDHIIEQLKAKVPFIPEVLVILGSGLGDMAEQVEEPIVIPYGEIEDFLVSTVEGHAGQFVFGTYQGKKVVMMQGRFHYYEGYTMKEVTLPVMVMRRMGVKNLIVTNACGGVNLSFTPGDLMLITDHLNFTGNNPLMGKNISQLGPRFADMSRVYDRGLQALAQKIGQEEGVPLKKGVYAMYTGPSYETPAEIKAYRTLGADAIGMSTVPEAIVANWSGMRVLGVSCITNMAAGILDQPLNHQEVIEVSARVRGRFITLISNVIKEM</sequence>
<comment type="function">
    <text evidence="1">The purine nucleoside phosphorylases catalyze the phosphorolytic breakdown of the N-glycosidic bond in the beta-(deoxy)ribonucleoside molecules, with the formation of the corresponding free purine bases and pentose-1-phosphate. Cleaves guanosine, inosine, 2'-deoxyguanosine and 2'-deoxyinosine.</text>
</comment>
<dbReference type="NCBIfam" id="TIGR01700">
    <property type="entry name" value="PNPH"/>
    <property type="match status" value="1"/>
</dbReference>
<dbReference type="EC" id="2.4.2.1" evidence="8"/>
<evidence type="ECO:0000256" key="7">
    <source>
        <dbReference type="ARBA" id="ARBA00048556"/>
    </source>
</evidence>
<dbReference type="GO" id="GO:0004731">
    <property type="term" value="F:purine-nucleoside phosphorylase activity"/>
    <property type="evidence" value="ECO:0007669"/>
    <property type="project" value="UniProtKB-EC"/>
</dbReference>
<dbReference type="Proteomes" id="UP000675379">
    <property type="component" value="Unassembled WGS sequence"/>
</dbReference>
<accession>A0A941CNJ7</accession>
<dbReference type="RefSeq" id="WP_211799452.1">
    <property type="nucleotide sequence ID" value="NZ_JAGSCS010000001.1"/>
</dbReference>
<feature type="binding site" evidence="9">
    <location>
        <position position="114"/>
    </location>
    <ligand>
        <name>phosphate</name>
        <dbReference type="ChEBI" id="CHEBI:43474"/>
    </ligand>
</feature>
<feature type="binding site" evidence="9">
    <location>
        <position position="194"/>
    </location>
    <ligand>
        <name>a purine D-ribonucleoside</name>
        <dbReference type="ChEBI" id="CHEBI:142355"/>
    </ligand>
</feature>
<comment type="pathway">
    <text evidence="2 8">Purine metabolism; purine nucleoside salvage.</text>
</comment>
<dbReference type="InterPro" id="IPR011270">
    <property type="entry name" value="Pur_Nuc_Pase_Ino/Guo-sp"/>
</dbReference>
<feature type="binding site" evidence="9">
    <location>
        <position position="236"/>
    </location>
    <ligand>
        <name>a purine D-ribonucleoside</name>
        <dbReference type="ChEBI" id="CHEBI:142355"/>
    </ligand>
</feature>
<dbReference type="Pfam" id="PF01048">
    <property type="entry name" value="PNP_UDP_1"/>
    <property type="match status" value="1"/>
</dbReference>
<dbReference type="Gene3D" id="3.40.50.1580">
    <property type="entry name" value="Nucleoside phosphorylase domain"/>
    <property type="match status" value="1"/>
</dbReference>
<protein>
    <recommendedName>
        <fullName evidence="8">Purine nucleoside phosphorylase</fullName>
        <ecNumber evidence="8">2.4.2.1</ecNumber>
    </recommendedName>
    <alternativeName>
        <fullName evidence="8">Inosine-guanosine phosphorylase</fullName>
    </alternativeName>
</protein>
<organism evidence="11 12">
    <name type="scientific">Proteiniclasticum sediminis</name>
    <dbReference type="NCBI Taxonomy" id="2804028"/>
    <lineage>
        <taxon>Bacteria</taxon>
        <taxon>Bacillati</taxon>
        <taxon>Bacillota</taxon>
        <taxon>Clostridia</taxon>
        <taxon>Eubacteriales</taxon>
        <taxon>Clostridiaceae</taxon>
        <taxon>Proteiniclasticum</taxon>
    </lineage>
</organism>
<evidence type="ECO:0000256" key="5">
    <source>
        <dbReference type="ARBA" id="ARBA00022676"/>
    </source>
</evidence>
<evidence type="ECO:0000256" key="6">
    <source>
        <dbReference type="ARBA" id="ARBA00022679"/>
    </source>
</evidence>
<comment type="catalytic activity">
    <reaction evidence="7">
        <text>a purine 2'-deoxy-D-ribonucleoside + phosphate = a purine nucleobase + 2-deoxy-alpha-D-ribose 1-phosphate</text>
        <dbReference type="Rhea" id="RHEA:36431"/>
        <dbReference type="ChEBI" id="CHEBI:26386"/>
        <dbReference type="ChEBI" id="CHEBI:43474"/>
        <dbReference type="ChEBI" id="CHEBI:57259"/>
        <dbReference type="ChEBI" id="CHEBI:142361"/>
        <dbReference type="EC" id="2.4.2.1"/>
    </reaction>
</comment>
<feature type="domain" description="Nucleoside phosphorylase" evidence="10">
    <location>
        <begin position="25"/>
        <end position="271"/>
    </location>
</feature>
<dbReference type="InterPro" id="IPR035994">
    <property type="entry name" value="Nucleoside_phosphorylase_sf"/>
</dbReference>
<evidence type="ECO:0000259" key="10">
    <source>
        <dbReference type="Pfam" id="PF01048"/>
    </source>
</evidence>
<comment type="similarity">
    <text evidence="3 8">Belongs to the PNP/MTAP phosphorylase family.</text>
</comment>
<feature type="binding site" evidence="9">
    <location>
        <begin position="82"/>
        <end position="84"/>
    </location>
    <ligand>
        <name>phosphate</name>
        <dbReference type="ChEBI" id="CHEBI:43474"/>
    </ligand>
</feature>
<feature type="binding site" evidence="9">
    <location>
        <position position="213"/>
    </location>
    <ligand>
        <name>phosphate</name>
        <dbReference type="ChEBI" id="CHEBI:43474"/>
    </ligand>
</feature>
<dbReference type="InterPro" id="IPR018099">
    <property type="entry name" value="Purine_phosphorylase-2_CS"/>
</dbReference>
<evidence type="ECO:0000313" key="11">
    <source>
        <dbReference type="EMBL" id="MBR0574943.1"/>
    </source>
</evidence>
<dbReference type="PROSITE" id="PS01240">
    <property type="entry name" value="PNP_MTAP_2"/>
    <property type="match status" value="1"/>
</dbReference>
<dbReference type="InterPro" id="IPR000845">
    <property type="entry name" value="Nucleoside_phosphorylase_d"/>
</dbReference>
<dbReference type="NCBIfam" id="TIGR01697">
    <property type="entry name" value="PNPH-PUNA-XAPA"/>
    <property type="match status" value="1"/>
</dbReference>
<dbReference type="EMBL" id="JAGSCS010000001">
    <property type="protein sequence ID" value="MBR0574943.1"/>
    <property type="molecule type" value="Genomic_DNA"/>
</dbReference>
<dbReference type="GO" id="GO:0005737">
    <property type="term" value="C:cytoplasm"/>
    <property type="evidence" value="ECO:0007669"/>
    <property type="project" value="TreeGrafter"/>
</dbReference>
<dbReference type="CDD" id="cd09009">
    <property type="entry name" value="PNP-EcPNPII_like"/>
    <property type="match status" value="1"/>
</dbReference>
<evidence type="ECO:0000256" key="8">
    <source>
        <dbReference type="PIRNR" id="PIRNR000477"/>
    </source>
</evidence>
<dbReference type="PANTHER" id="PTHR11904">
    <property type="entry name" value="METHYLTHIOADENOSINE/PURINE NUCLEOSIDE PHOSPHORYLASE"/>
    <property type="match status" value="1"/>
</dbReference>
<evidence type="ECO:0000256" key="3">
    <source>
        <dbReference type="ARBA" id="ARBA00006751"/>
    </source>
</evidence>
<evidence type="ECO:0000256" key="1">
    <source>
        <dbReference type="ARBA" id="ARBA00002678"/>
    </source>
</evidence>
<name>A0A941CNJ7_9CLOT</name>
<dbReference type="InterPro" id="IPR011268">
    <property type="entry name" value="Purine_phosphorylase"/>
</dbReference>
<dbReference type="GO" id="GO:0009116">
    <property type="term" value="P:nucleoside metabolic process"/>
    <property type="evidence" value="ECO:0007669"/>
    <property type="project" value="InterPro"/>
</dbReference>
<reference evidence="11" key="1">
    <citation type="submission" date="2021-04" db="EMBL/GenBank/DDBJ databases">
        <title>Proteiniclasticum sedimins sp. nov., an obligate anaerobic bacterium isolated from anaerobic sludge.</title>
        <authorList>
            <person name="Liu J."/>
        </authorList>
    </citation>
    <scope>NUCLEOTIDE SEQUENCE</scope>
    <source>
        <strain evidence="11">BAD-10</strain>
    </source>
</reference>
<dbReference type="SUPFAM" id="SSF53167">
    <property type="entry name" value="Purine and uridine phosphorylases"/>
    <property type="match status" value="1"/>
</dbReference>
<comment type="caution">
    <text evidence="11">The sequence shown here is derived from an EMBL/GenBank/DDBJ whole genome shotgun (WGS) entry which is preliminary data.</text>
</comment>
<dbReference type="PANTHER" id="PTHR11904:SF9">
    <property type="entry name" value="PURINE NUCLEOSIDE PHOSPHORYLASE-RELATED"/>
    <property type="match status" value="1"/>
</dbReference>
<evidence type="ECO:0000313" key="12">
    <source>
        <dbReference type="Proteomes" id="UP000675379"/>
    </source>
</evidence>
<evidence type="ECO:0000256" key="4">
    <source>
        <dbReference type="ARBA" id="ARBA00011233"/>
    </source>
</evidence>
<evidence type="ECO:0000256" key="2">
    <source>
        <dbReference type="ARBA" id="ARBA00005058"/>
    </source>
</evidence>
<proteinExistence type="inferred from homology"/>